<comment type="subcellular location">
    <subcellularLocation>
        <location evidence="1">Cell membrane</location>
        <topology evidence="1">Multi-pass membrane protein</topology>
    </subcellularLocation>
</comment>
<evidence type="ECO:0000256" key="4">
    <source>
        <dbReference type="ARBA" id="ARBA00022692"/>
    </source>
</evidence>
<evidence type="ECO:0000256" key="9">
    <source>
        <dbReference type="ARBA" id="ARBA00023224"/>
    </source>
</evidence>
<dbReference type="AlphaFoldDB" id="A0A7G7WNB6"/>
<keyword evidence="4" id="KW-0812">Transmembrane</keyword>
<reference evidence="10" key="2">
    <citation type="submission" date="2020-06" db="EMBL/GenBank/DDBJ databases">
        <authorList>
            <person name="Qian J."/>
        </authorList>
    </citation>
    <scope>NUCLEOTIDE SEQUENCE</scope>
    <source>
        <tissue evidence="10">Antenna</tissue>
    </source>
</reference>
<evidence type="ECO:0000256" key="1">
    <source>
        <dbReference type="ARBA" id="ARBA00004651"/>
    </source>
</evidence>
<dbReference type="EMBL" id="MT598233">
    <property type="protein sequence ID" value="QNH68042.1"/>
    <property type="molecule type" value="mRNA"/>
</dbReference>
<dbReference type="Pfam" id="PF02949">
    <property type="entry name" value="7tm_6"/>
    <property type="match status" value="1"/>
</dbReference>
<reference evidence="10" key="1">
    <citation type="journal article" date="2020" name="Front. Physiol.">
        <title>Identification and Expression Profile of Olfactory Receptor Genes Based on Apriona germari (Hope) Antennal Transcriptome.</title>
        <authorList>
            <person name="Qian J.L."/>
            <person name="Mang D.Z."/>
            <person name="Lv G.C."/>
            <person name="Ye J."/>
            <person name="Li Z.Q."/>
            <person name="Chu B."/>
            <person name="Sun L."/>
            <person name="Liu Y.J."/>
            <person name="Zhang L.W."/>
        </authorList>
    </citation>
    <scope>NUCLEOTIDE SEQUENCE</scope>
    <source>
        <tissue evidence="10">Antenna</tissue>
    </source>
</reference>
<keyword evidence="5" id="KW-0552">Olfaction</keyword>
<organism evidence="10">
    <name type="scientific">Apriona germarii</name>
    <name type="common">Mulberry longhorn beetle</name>
    <name type="synonym">Lamia germarii</name>
    <dbReference type="NCBI Taxonomy" id="157307"/>
    <lineage>
        <taxon>Eukaryota</taxon>
        <taxon>Metazoa</taxon>
        <taxon>Ecdysozoa</taxon>
        <taxon>Arthropoda</taxon>
        <taxon>Hexapoda</taxon>
        <taxon>Insecta</taxon>
        <taxon>Pterygota</taxon>
        <taxon>Neoptera</taxon>
        <taxon>Endopterygota</taxon>
        <taxon>Coleoptera</taxon>
        <taxon>Polyphaga</taxon>
        <taxon>Cucujiformia</taxon>
        <taxon>Chrysomeloidea</taxon>
        <taxon>Cerambycidae</taxon>
        <taxon>Lamiinae</taxon>
        <taxon>Batocerini</taxon>
        <taxon>Apriona</taxon>
    </lineage>
</organism>
<evidence type="ECO:0000256" key="7">
    <source>
        <dbReference type="ARBA" id="ARBA00023136"/>
    </source>
</evidence>
<accession>A0A7G7WNB6</accession>
<proteinExistence type="evidence at transcript level"/>
<evidence type="ECO:0000256" key="2">
    <source>
        <dbReference type="ARBA" id="ARBA00022475"/>
    </source>
</evidence>
<keyword evidence="7" id="KW-0472">Membrane</keyword>
<dbReference type="GO" id="GO:0007165">
    <property type="term" value="P:signal transduction"/>
    <property type="evidence" value="ECO:0007669"/>
    <property type="project" value="UniProtKB-KW"/>
</dbReference>
<name>A0A7G7WNB6_APRGE</name>
<protein>
    <submittedName>
        <fullName evidence="10">Odorant receptor 17</fullName>
    </submittedName>
</protein>
<dbReference type="GO" id="GO:0005549">
    <property type="term" value="F:odorant binding"/>
    <property type="evidence" value="ECO:0007669"/>
    <property type="project" value="InterPro"/>
</dbReference>
<dbReference type="InterPro" id="IPR004117">
    <property type="entry name" value="7tm6_olfct_rcpt"/>
</dbReference>
<keyword evidence="6" id="KW-1133">Transmembrane helix</keyword>
<keyword evidence="8 10" id="KW-0675">Receptor</keyword>
<evidence type="ECO:0000256" key="3">
    <source>
        <dbReference type="ARBA" id="ARBA00022606"/>
    </source>
</evidence>
<dbReference type="PANTHER" id="PTHR21137:SF35">
    <property type="entry name" value="ODORANT RECEPTOR 19A-RELATED"/>
    <property type="match status" value="1"/>
</dbReference>
<evidence type="ECO:0000313" key="10">
    <source>
        <dbReference type="EMBL" id="QNH68042.1"/>
    </source>
</evidence>
<dbReference type="GO" id="GO:0004984">
    <property type="term" value="F:olfactory receptor activity"/>
    <property type="evidence" value="ECO:0007669"/>
    <property type="project" value="InterPro"/>
</dbReference>
<dbReference type="GO" id="GO:0005886">
    <property type="term" value="C:plasma membrane"/>
    <property type="evidence" value="ECO:0007669"/>
    <property type="project" value="UniProtKB-SubCell"/>
</dbReference>
<keyword evidence="2" id="KW-1003">Cell membrane</keyword>
<evidence type="ECO:0000256" key="8">
    <source>
        <dbReference type="ARBA" id="ARBA00023170"/>
    </source>
</evidence>
<evidence type="ECO:0000256" key="5">
    <source>
        <dbReference type="ARBA" id="ARBA00022725"/>
    </source>
</evidence>
<evidence type="ECO:0000256" key="6">
    <source>
        <dbReference type="ARBA" id="ARBA00022989"/>
    </source>
</evidence>
<sequence>MCLYFLTMILQVGMYCWFGHNMIASSDNINDAIYMSNWYEAEHSLKKSIMIFMEKCKKPVVLTAGKIFPLSLVTFTSIIRLSYSYLAVLQTIYSQE</sequence>
<keyword evidence="9" id="KW-0807">Transducer</keyword>
<keyword evidence="3" id="KW-0716">Sensory transduction</keyword>
<dbReference type="PANTHER" id="PTHR21137">
    <property type="entry name" value="ODORANT RECEPTOR"/>
    <property type="match status" value="1"/>
</dbReference>